<dbReference type="InterPro" id="IPR016181">
    <property type="entry name" value="Acyl_CoA_acyltransferase"/>
</dbReference>
<dbReference type="RefSeq" id="WP_092102781.1">
    <property type="nucleotide sequence ID" value="NZ_FOOT01000004.1"/>
</dbReference>
<organism evidence="3 4">
    <name type="scientific">Pontibacter chinhatensis</name>
    <dbReference type="NCBI Taxonomy" id="1436961"/>
    <lineage>
        <taxon>Bacteria</taxon>
        <taxon>Pseudomonadati</taxon>
        <taxon>Bacteroidota</taxon>
        <taxon>Cytophagia</taxon>
        <taxon>Cytophagales</taxon>
        <taxon>Hymenobacteraceae</taxon>
        <taxon>Pontibacter</taxon>
    </lineage>
</organism>
<dbReference type="InterPro" id="IPR000182">
    <property type="entry name" value="GNAT_dom"/>
</dbReference>
<gene>
    <name evidence="3" type="ORF">SAMN05421739_104466</name>
</gene>
<evidence type="ECO:0000259" key="2">
    <source>
        <dbReference type="PROSITE" id="PS51186"/>
    </source>
</evidence>
<sequence length="164" mass="18413">MAQHYNTPSAIQIVDFNLFYAQAFYDLNHEWISTHFVMEEADNQSLSDPQGYIINKGGHVLMALFNGEPVGTCALIKDSEGVFELAKMAVAPKMQGMKIGKMLGEAAIDRARRAGAHKIFLVSNRRLLPALNLYQRLGFVEVPMPPSIYERADIKMELVLKEEV</sequence>
<protein>
    <submittedName>
        <fullName evidence="3">Acetyltransferase (GNAT) family protein</fullName>
    </submittedName>
</protein>
<dbReference type="STRING" id="1436961.SAMN05421739_104466"/>
<proteinExistence type="predicted"/>
<evidence type="ECO:0000313" key="4">
    <source>
        <dbReference type="Proteomes" id="UP000198724"/>
    </source>
</evidence>
<dbReference type="Gene3D" id="3.40.630.30">
    <property type="match status" value="1"/>
</dbReference>
<keyword evidence="4" id="KW-1185">Reference proteome</keyword>
<evidence type="ECO:0000256" key="1">
    <source>
        <dbReference type="ARBA" id="ARBA00022679"/>
    </source>
</evidence>
<dbReference type="SUPFAM" id="SSF55729">
    <property type="entry name" value="Acyl-CoA N-acyltransferases (Nat)"/>
    <property type="match status" value="1"/>
</dbReference>
<name>A0A1I2W0Q1_9BACT</name>
<dbReference type="OrthoDB" id="1431064at2"/>
<dbReference type="Proteomes" id="UP000198724">
    <property type="component" value="Unassembled WGS sequence"/>
</dbReference>
<evidence type="ECO:0000313" key="3">
    <source>
        <dbReference type="EMBL" id="SFG94960.1"/>
    </source>
</evidence>
<dbReference type="InterPro" id="IPR050769">
    <property type="entry name" value="NAT_camello-type"/>
</dbReference>
<keyword evidence="1 3" id="KW-0808">Transferase</keyword>
<dbReference type="EMBL" id="FOOT01000004">
    <property type="protein sequence ID" value="SFG94960.1"/>
    <property type="molecule type" value="Genomic_DNA"/>
</dbReference>
<dbReference type="GO" id="GO:0008080">
    <property type="term" value="F:N-acetyltransferase activity"/>
    <property type="evidence" value="ECO:0007669"/>
    <property type="project" value="InterPro"/>
</dbReference>
<dbReference type="PANTHER" id="PTHR13947:SF37">
    <property type="entry name" value="LD18367P"/>
    <property type="match status" value="1"/>
</dbReference>
<dbReference type="PANTHER" id="PTHR13947">
    <property type="entry name" value="GNAT FAMILY N-ACETYLTRANSFERASE"/>
    <property type="match status" value="1"/>
</dbReference>
<reference evidence="4" key="1">
    <citation type="submission" date="2016-10" db="EMBL/GenBank/DDBJ databases">
        <authorList>
            <person name="Varghese N."/>
            <person name="Submissions S."/>
        </authorList>
    </citation>
    <scope>NUCLEOTIDE SEQUENCE [LARGE SCALE GENOMIC DNA]</scope>
    <source>
        <strain evidence="4">LP51</strain>
    </source>
</reference>
<dbReference type="Pfam" id="PF00583">
    <property type="entry name" value="Acetyltransf_1"/>
    <property type="match status" value="1"/>
</dbReference>
<dbReference type="AlphaFoldDB" id="A0A1I2W0Q1"/>
<accession>A0A1I2W0Q1</accession>
<feature type="domain" description="N-acetyltransferase" evidence="2">
    <location>
        <begin position="11"/>
        <end position="161"/>
    </location>
</feature>
<dbReference type="CDD" id="cd04301">
    <property type="entry name" value="NAT_SF"/>
    <property type="match status" value="1"/>
</dbReference>
<dbReference type="PROSITE" id="PS51186">
    <property type="entry name" value="GNAT"/>
    <property type="match status" value="1"/>
</dbReference>